<feature type="DNA-binding region" description="H-T-H motif" evidence="2">
    <location>
        <begin position="38"/>
        <end position="57"/>
    </location>
</feature>
<organism evidence="4 5">
    <name type="scientific">Anthropogastromicrobium aceti</name>
    <dbReference type="NCBI Taxonomy" id="2981768"/>
    <lineage>
        <taxon>Bacteria</taxon>
        <taxon>Bacillati</taxon>
        <taxon>Bacillota</taxon>
        <taxon>Clostridia</taxon>
        <taxon>Lachnospirales</taxon>
        <taxon>Lachnospiraceae</taxon>
        <taxon>Anthropogastromicrobium</taxon>
    </lineage>
</organism>
<dbReference type="InterPro" id="IPR001647">
    <property type="entry name" value="HTH_TetR"/>
</dbReference>
<dbReference type="GO" id="GO:0003677">
    <property type="term" value="F:DNA binding"/>
    <property type="evidence" value="ECO:0007669"/>
    <property type="project" value="UniProtKB-UniRule"/>
</dbReference>
<dbReference type="Pfam" id="PF00440">
    <property type="entry name" value="TetR_N"/>
    <property type="match status" value="1"/>
</dbReference>
<gene>
    <name evidence="4" type="ORF">LKD48_14605</name>
</gene>
<dbReference type="Gene3D" id="1.10.357.10">
    <property type="entry name" value="Tetracycline Repressor, domain 2"/>
    <property type="match status" value="1"/>
</dbReference>
<dbReference type="AlphaFoldDB" id="A0AAE3JCR4"/>
<dbReference type="RefSeq" id="WP_308732404.1">
    <property type="nucleotide sequence ID" value="NZ_JAJEQN010000052.1"/>
</dbReference>
<dbReference type="EMBL" id="JAJEQN010000052">
    <property type="protein sequence ID" value="MCC2222835.1"/>
    <property type="molecule type" value="Genomic_DNA"/>
</dbReference>
<dbReference type="InterPro" id="IPR009057">
    <property type="entry name" value="Homeodomain-like_sf"/>
</dbReference>
<evidence type="ECO:0000256" key="2">
    <source>
        <dbReference type="PROSITE-ProRule" id="PRU00335"/>
    </source>
</evidence>
<keyword evidence="5" id="KW-1185">Reference proteome</keyword>
<dbReference type="PROSITE" id="PS50977">
    <property type="entry name" value="HTH_TETR_2"/>
    <property type="match status" value="1"/>
</dbReference>
<sequence>MSIVPRQLVWYEVNSYVHSQILKTLLEMMRVDNFDSITISRLTAKAEVGRASFYRNYQTKEDVLRQEAERLNLDYRMAQTWHERKQC</sequence>
<reference evidence="4 5" key="1">
    <citation type="submission" date="2021-10" db="EMBL/GenBank/DDBJ databases">
        <title>Anaerobic single-cell dispensing facilitates the cultivation of human gut bacteria.</title>
        <authorList>
            <person name="Afrizal A."/>
        </authorList>
    </citation>
    <scope>NUCLEOTIDE SEQUENCE [LARGE SCALE GENOMIC DNA]</scope>
    <source>
        <strain evidence="4 5">CLA-AA-H224</strain>
    </source>
</reference>
<evidence type="ECO:0000259" key="3">
    <source>
        <dbReference type="PROSITE" id="PS50977"/>
    </source>
</evidence>
<evidence type="ECO:0000313" key="4">
    <source>
        <dbReference type="EMBL" id="MCC2222835.1"/>
    </source>
</evidence>
<dbReference type="SUPFAM" id="SSF46689">
    <property type="entry name" value="Homeodomain-like"/>
    <property type="match status" value="1"/>
</dbReference>
<feature type="domain" description="HTH tetR-type" evidence="3">
    <location>
        <begin position="15"/>
        <end position="75"/>
    </location>
</feature>
<evidence type="ECO:0000256" key="1">
    <source>
        <dbReference type="ARBA" id="ARBA00023125"/>
    </source>
</evidence>
<dbReference type="Proteomes" id="UP001198200">
    <property type="component" value="Unassembled WGS sequence"/>
</dbReference>
<proteinExistence type="predicted"/>
<comment type="caution">
    <text evidence="4">The sequence shown here is derived from an EMBL/GenBank/DDBJ whole genome shotgun (WGS) entry which is preliminary data.</text>
</comment>
<keyword evidence="1 2" id="KW-0238">DNA-binding</keyword>
<protein>
    <submittedName>
        <fullName evidence="4">TetR/AcrR family transcriptional regulator</fullName>
    </submittedName>
</protein>
<name>A0AAE3JCR4_9FIRM</name>
<evidence type="ECO:0000313" key="5">
    <source>
        <dbReference type="Proteomes" id="UP001198200"/>
    </source>
</evidence>
<accession>A0AAE3JCR4</accession>